<dbReference type="PANTHER" id="PTHR24201">
    <property type="entry name" value="ANK_REP_REGION DOMAIN-CONTAINING PROTEIN"/>
    <property type="match status" value="1"/>
</dbReference>
<evidence type="ECO:0000256" key="4">
    <source>
        <dbReference type="SAM" id="MobiDB-lite"/>
    </source>
</evidence>
<evidence type="ECO:0000256" key="2">
    <source>
        <dbReference type="ARBA" id="ARBA00023043"/>
    </source>
</evidence>
<dbReference type="PROSITE" id="PS50088">
    <property type="entry name" value="ANK_REPEAT"/>
    <property type="match status" value="2"/>
</dbReference>
<evidence type="ECO:0000256" key="3">
    <source>
        <dbReference type="PROSITE-ProRule" id="PRU00023"/>
    </source>
</evidence>
<dbReference type="PANTHER" id="PTHR24201:SF15">
    <property type="entry name" value="ANKYRIN REPEAT DOMAIN-CONTAINING PROTEIN 66"/>
    <property type="match status" value="1"/>
</dbReference>
<feature type="repeat" description="ANK" evidence="3">
    <location>
        <begin position="133"/>
        <end position="165"/>
    </location>
</feature>
<dbReference type="STRING" id="157072.A0A024UUG3"/>
<evidence type="ECO:0000313" key="6">
    <source>
        <dbReference type="EMBL" id="ETW09964.1"/>
    </source>
</evidence>
<organism evidence="6">
    <name type="scientific">Aphanomyces invadans</name>
    <dbReference type="NCBI Taxonomy" id="157072"/>
    <lineage>
        <taxon>Eukaryota</taxon>
        <taxon>Sar</taxon>
        <taxon>Stramenopiles</taxon>
        <taxon>Oomycota</taxon>
        <taxon>Saprolegniomycetes</taxon>
        <taxon>Saprolegniales</taxon>
        <taxon>Verrucalvaceae</taxon>
        <taxon>Aphanomyces</taxon>
    </lineage>
</organism>
<gene>
    <name evidence="6" type="ORF">H310_00381</name>
</gene>
<keyword evidence="5" id="KW-1133">Transmembrane helix</keyword>
<dbReference type="InterPro" id="IPR036770">
    <property type="entry name" value="Ankyrin_rpt-contain_sf"/>
</dbReference>
<protein>
    <submittedName>
        <fullName evidence="6">Uncharacterized protein</fullName>
    </submittedName>
</protein>
<sequence length="260" mass="27661">MNTDGSHIQPLAIGVGVLGLMILIVLVTASSHQREQLQYMAKKAFRTKRTENSSRNGHGIDTTPGTLPSFAKAAAETGNVRMLQRWASSHGPDINSRSADNLTALHYAARGGHTECMRILLEAGANPNVEDERHVTPLHLASVGGFGLGVKLLLDNKADPFVEDADHNTALSAAEAGGNVGCARLLQRAMAKATVADNGPSLTLRGVQVVQVGLRETMSGALVVSRTSATRSIISSWTSFWHQSRRVSPNGAACKRTPHC</sequence>
<evidence type="ECO:0000256" key="5">
    <source>
        <dbReference type="SAM" id="Phobius"/>
    </source>
</evidence>
<dbReference type="Pfam" id="PF12796">
    <property type="entry name" value="Ank_2"/>
    <property type="match status" value="1"/>
</dbReference>
<reference evidence="6" key="1">
    <citation type="submission" date="2013-12" db="EMBL/GenBank/DDBJ databases">
        <title>The Genome Sequence of Aphanomyces invadans NJM9701.</title>
        <authorList>
            <consortium name="The Broad Institute Genomics Platform"/>
            <person name="Russ C."/>
            <person name="Tyler B."/>
            <person name="van West P."/>
            <person name="Dieguez-Uribeondo J."/>
            <person name="Young S.K."/>
            <person name="Zeng Q."/>
            <person name="Gargeya S."/>
            <person name="Fitzgerald M."/>
            <person name="Abouelleil A."/>
            <person name="Alvarado L."/>
            <person name="Chapman S.B."/>
            <person name="Gainer-Dewar J."/>
            <person name="Goldberg J."/>
            <person name="Griggs A."/>
            <person name="Gujja S."/>
            <person name="Hansen M."/>
            <person name="Howarth C."/>
            <person name="Imamovic A."/>
            <person name="Ireland A."/>
            <person name="Larimer J."/>
            <person name="McCowan C."/>
            <person name="Murphy C."/>
            <person name="Pearson M."/>
            <person name="Poon T.W."/>
            <person name="Priest M."/>
            <person name="Roberts A."/>
            <person name="Saif S."/>
            <person name="Shea T."/>
            <person name="Sykes S."/>
            <person name="Wortman J."/>
            <person name="Nusbaum C."/>
            <person name="Birren B."/>
        </authorList>
    </citation>
    <scope>NUCLEOTIDE SEQUENCE [LARGE SCALE GENOMIC DNA]</scope>
    <source>
        <strain evidence="6">NJM9701</strain>
    </source>
</reference>
<dbReference type="GeneID" id="20077431"/>
<dbReference type="SUPFAM" id="SSF48403">
    <property type="entry name" value="Ankyrin repeat"/>
    <property type="match status" value="1"/>
</dbReference>
<dbReference type="VEuPathDB" id="FungiDB:H310_00381"/>
<feature type="transmembrane region" description="Helical" evidence="5">
    <location>
        <begin position="12"/>
        <end position="30"/>
    </location>
</feature>
<dbReference type="eggNOG" id="ENOG502R4UA">
    <property type="taxonomic scope" value="Eukaryota"/>
</dbReference>
<keyword evidence="5" id="KW-0812">Transmembrane</keyword>
<feature type="region of interest" description="Disordered" evidence="4">
    <location>
        <begin position="46"/>
        <end position="67"/>
    </location>
</feature>
<dbReference type="SMART" id="SM00248">
    <property type="entry name" value="ANK"/>
    <property type="match status" value="3"/>
</dbReference>
<dbReference type="EMBL" id="KI913952">
    <property type="protein sequence ID" value="ETW09964.1"/>
    <property type="molecule type" value="Genomic_DNA"/>
</dbReference>
<dbReference type="InterPro" id="IPR050776">
    <property type="entry name" value="Ank_Repeat/CDKN_Inhibitor"/>
</dbReference>
<accession>A0A024UUG3</accession>
<keyword evidence="5" id="KW-0472">Membrane</keyword>
<dbReference type="InterPro" id="IPR002110">
    <property type="entry name" value="Ankyrin_rpt"/>
</dbReference>
<keyword evidence="1" id="KW-0677">Repeat</keyword>
<dbReference type="RefSeq" id="XP_008861375.1">
    <property type="nucleotide sequence ID" value="XM_008863153.1"/>
</dbReference>
<dbReference type="Gene3D" id="1.25.40.20">
    <property type="entry name" value="Ankyrin repeat-containing domain"/>
    <property type="match status" value="2"/>
</dbReference>
<dbReference type="PROSITE" id="PS50297">
    <property type="entry name" value="ANK_REP_REGION"/>
    <property type="match status" value="1"/>
</dbReference>
<dbReference type="OrthoDB" id="195446at2759"/>
<dbReference type="AlphaFoldDB" id="A0A024UUG3"/>
<proteinExistence type="predicted"/>
<feature type="repeat" description="ANK" evidence="3">
    <location>
        <begin position="100"/>
        <end position="132"/>
    </location>
</feature>
<name>A0A024UUG3_9STRA</name>
<keyword evidence="2 3" id="KW-0040">ANK repeat</keyword>
<evidence type="ECO:0000256" key="1">
    <source>
        <dbReference type="ARBA" id="ARBA00022737"/>
    </source>
</evidence>